<protein>
    <submittedName>
        <fullName evidence="2">Uncharacterized protein</fullName>
    </submittedName>
</protein>
<dbReference type="EMBL" id="DQIR01085914">
    <property type="protein sequence ID" value="HDA41390.1"/>
    <property type="molecule type" value="Transcribed_RNA"/>
</dbReference>
<name>A0A480F2W2_PIG</name>
<accession>A0A480F2W2</accession>
<feature type="region of interest" description="Disordered" evidence="1">
    <location>
        <begin position="107"/>
        <end position="129"/>
    </location>
</feature>
<organism evidence="2">
    <name type="scientific">Sus scrofa</name>
    <name type="common">Pig</name>
    <dbReference type="NCBI Taxonomy" id="9823"/>
    <lineage>
        <taxon>Eukaryota</taxon>
        <taxon>Metazoa</taxon>
        <taxon>Chordata</taxon>
        <taxon>Craniata</taxon>
        <taxon>Vertebrata</taxon>
        <taxon>Euteleostomi</taxon>
        <taxon>Mammalia</taxon>
        <taxon>Eutheria</taxon>
        <taxon>Laurasiatheria</taxon>
        <taxon>Artiodactyla</taxon>
        <taxon>Suina</taxon>
        <taxon>Suidae</taxon>
        <taxon>Sus</taxon>
    </lineage>
</organism>
<sequence>MSPVRAQQEEQEHVKEGGIGLQPHSQGVGPDPGPEQSKDKIQILRDPASWRCRDDANAIAPQQELPVVLFCCSCCPSSFQQLHTVGHLGSTKPAVRKEAELENTNALFWRSPGKDSLNPHSGAWEGPSK</sequence>
<dbReference type="AlphaFoldDB" id="A0A480F2W2"/>
<feature type="region of interest" description="Disordered" evidence="1">
    <location>
        <begin position="1"/>
        <end position="42"/>
    </location>
</feature>
<dbReference type="EMBL" id="DQIR01038831">
    <property type="protein sequence ID" value="HCZ94306.1"/>
    <property type="molecule type" value="Transcribed_RNA"/>
</dbReference>
<evidence type="ECO:0000313" key="2">
    <source>
        <dbReference type="EMBL" id="HCZ94306.1"/>
    </source>
</evidence>
<feature type="compositionally biased region" description="Basic and acidic residues" evidence="1">
    <location>
        <begin position="7"/>
        <end position="16"/>
    </location>
</feature>
<reference evidence="2" key="1">
    <citation type="journal article" date="2019" name="PeerJ">
        <title>Genes of the pig, Sus scrofa, reconstructed with EvidentialGene.</title>
        <authorList>
            <person name="Gilbert D.G."/>
        </authorList>
    </citation>
    <scope>NUCLEOTIDE SEQUENCE</scope>
</reference>
<evidence type="ECO:0000256" key="1">
    <source>
        <dbReference type="SAM" id="MobiDB-lite"/>
    </source>
</evidence>
<proteinExistence type="predicted"/>